<keyword evidence="3" id="KW-1185">Reference proteome</keyword>
<evidence type="ECO:0000256" key="1">
    <source>
        <dbReference type="SAM" id="MobiDB-lite"/>
    </source>
</evidence>
<feature type="compositionally biased region" description="Polar residues" evidence="1">
    <location>
        <begin position="23"/>
        <end position="32"/>
    </location>
</feature>
<gene>
    <name evidence="2" type="ORF">IF1G_07090</name>
</gene>
<comment type="caution">
    <text evidence="2">The sequence shown here is derived from an EMBL/GenBank/DDBJ whole genome shotgun (WGS) entry which is preliminary data.</text>
</comment>
<dbReference type="Proteomes" id="UP000315783">
    <property type="component" value="Unassembled WGS sequence"/>
</dbReference>
<evidence type="ECO:0000313" key="2">
    <source>
        <dbReference type="EMBL" id="TQV94211.1"/>
    </source>
</evidence>
<feature type="compositionally biased region" description="Low complexity" evidence="1">
    <location>
        <begin position="183"/>
        <end position="204"/>
    </location>
</feature>
<sequence length="444" mass="48070">MDPRSKFVTPQPAAPSYADLSTRRTGTAAPTLSINSASSKESSPISPIKSPWRRFFHKTIISRSLENRDRSVNRDDHRSLTPASSNYDIRPETSSEGTRTRDISPTSLHRLLVEDTEMSMRPVSRGSLTLSTQSRTPTLNVLDQVDEDDDDNFVGVAEALSLYTAEEPLFITRLSPPPFRRGTSPATATSSSAQTVVQSPQSPQHALQTGQDVATDVLISPVPQHPDMQRPMPESPTLSVKNSSLPSETPSSTVSSLLNSPTSPASSEFPALCGFPTLDEFPSLCEFPTSDEFHALCELPTSAELPALCEVPASGEASSCCDDSQDDDDSDQRFTLSDQEEMPASHSTEEVSKHAKAPSTASFSRYRLPHLAFSTDKLPTIESNNLAPCPRFATIHSPMLLPQPGEPVGDNDGSNLLGSSLIGLDDFGRELSWLADSITSRPRS</sequence>
<dbReference type="EMBL" id="SPUK01000010">
    <property type="protein sequence ID" value="TQV94211.1"/>
    <property type="molecule type" value="Genomic_DNA"/>
</dbReference>
<protein>
    <submittedName>
        <fullName evidence="2">Uncharacterized protein</fullName>
    </submittedName>
</protein>
<feature type="region of interest" description="Disordered" evidence="1">
    <location>
        <begin position="68"/>
        <end position="131"/>
    </location>
</feature>
<reference evidence="2 3" key="1">
    <citation type="journal article" date="2019" name="Appl. Microbiol. Biotechnol.">
        <title>Genome sequence of Isaria javanica and comparative genome analysis insights into family S53 peptidase evolution in fungal entomopathogens.</title>
        <authorList>
            <person name="Lin R."/>
            <person name="Zhang X."/>
            <person name="Xin B."/>
            <person name="Zou M."/>
            <person name="Gao Y."/>
            <person name="Qin F."/>
            <person name="Hu Q."/>
            <person name="Xie B."/>
            <person name="Cheng X."/>
        </authorList>
    </citation>
    <scope>NUCLEOTIDE SEQUENCE [LARGE SCALE GENOMIC DNA]</scope>
    <source>
        <strain evidence="2 3">IJ1G</strain>
    </source>
</reference>
<feature type="compositionally biased region" description="Low complexity" evidence="1">
    <location>
        <begin position="33"/>
        <end position="48"/>
    </location>
</feature>
<accession>A0A545VWJ0</accession>
<feature type="region of interest" description="Disordered" evidence="1">
    <location>
        <begin position="316"/>
        <end position="358"/>
    </location>
</feature>
<organism evidence="2 3">
    <name type="scientific">Cordyceps javanica</name>
    <dbReference type="NCBI Taxonomy" id="43265"/>
    <lineage>
        <taxon>Eukaryota</taxon>
        <taxon>Fungi</taxon>
        <taxon>Dikarya</taxon>
        <taxon>Ascomycota</taxon>
        <taxon>Pezizomycotina</taxon>
        <taxon>Sordariomycetes</taxon>
        <taxon>Hypocreomycetidae</taxon>
        <taxon>Hypocreales</taxon>
        <taxon>Cordycipitaceae</taxon>
        <taxon>Cordyceps</taxon>
    </lineage>
</organism>
<feature type="region of interest" description="Disordered" evidence="1">
    <location>
        <begin position="174"/>
        <end position="263"/>
    </location>
</feature>
<proteinExistence type="predicted"/>
<feature type="compositionally biased region" description="Basic and acidic residues" evidence="1">
    <location>
        <begin position="89"/>
        <end position="102"/>
    </location>
</feature>
<dbReference type="STRING" id="43265.A0A545VWJ0"/>
<feature type="compositionally biased region" description="Polar residues" evidence="1">
    <location>
        <begin position="236"/>
        <end position="263"/>
    </location>
</feature>
<dbReference type="OrthoDB" id="5422351at2759"/>
<feature type="region of interest" description="Disordered" evidence="1">
    <location>
        <begin position="1"/>
        <end position="48"/>
    </location>
</feature>
<dbReference type="AlphaFoldDB" id="A0A545VWJ0"/>
<name>A0A545VWJ0_9HYPO</name>
<evidence type="ECO:0000313" key="3">
    <source>
        <dbReference type="Proteomes" id="UP000315783"/>
    </source>
</evidence>
<feature type="compositionally biased region" description="Basic and acidic residues" evidence="1">
    <location>
        <begin position="68"/>
        <end position="79"/>
    </location>
</feature>